<dbReference type="Proteomes" id="UP001247307">
    <property type="component" value="Unassembled WGS sequence"/>
</dbReference>
<feature type="transmembrane region" description="Helical" evidence="1">
    <location>
        <begin position="788"/>
        <end position="817"/>
    </location>
</feature>
<sequence length="860" mass="90524">MSAVPPAPQWPPAQSPWLYLLGLGARLRLRTPAVIGLVVYSVAMAVLGTTLHLVAATRTSFEQVRAAAVGAYDHVVMIPGSQCASGGVCATPDAVERLAREAGAQEARAHLELPVRLAGREVNAILTEAEWTDETHPERYRLIEGRWPQAVTEIAVPPGWPHKTGETVTLAGGGGTFTVVGIVDNVFVNGDDAAVYGAPGSTSRVHAALARRPGLLPSPSATIRFTAEAPDEVLERVIAAVARTSPHKPAEVKEDIAPSFESFPRGRTDTWVARLNAMKPVLGWGPLVMVPLVFAWGASGIGARRFSEACRSAEMNGLPRRGLIASGEGLWMLGILGAGGLALVAGDAAGMALRGVLEPIADSPLSAPMPVGPLVGIALGAAVLGVLPTALTRRTSDGAARRGGWAAKAAAVVSPRRVTGALALGAAACGAWLAVEYPGLSRVSEVQRWAVVATVACALAAGAAFSCLTDRKGRLPRVLTMALRRANRESAVGALTVAVVVAASAVPLSVGVTAAISQMLTARVMTPPVLEGQVRVTAVDQLKAEVSEADRKALEAATGMRGPVHVRSIVLWAPPDEERRQYLNGTPSAVESAEDLERLIQRALTPREREVFHSGGILVPEGQAERLVADGQEVEVEVRQRMRQMPGQRPQPETSPPRIQKLVSTPLSGVVAYRADVYRVMGFVSMDAVRRSGWEIRESQYVYTDQPRAATDAAKRAHLDGLFPHLRISTHRAVNTSTFPPEVALAHRVLTGLLVVVMFGLSMHIVAETRPMARALDSIGLGGRARAGLVFTSVGLMAGLPALVGHVVALAGAALAYRPVMPHDNVLLMARNDVGTSLAVCLAVALLAPAVALAVEARRR</sequence>
<accession>A0AAE3YCW1</accession>
<reference evidence="2" key="1">
    <citation type="submission" date="2023-07" db="EMBL/GenBank/DDBJ databases">
        <title>Sequencing the genomes of 1000 actinobacteria strains.</title>
        <authorList>
            <person name="Klenk H.-P."/>
        </authorList>
    </citation>
    <scope>NUCLEOTIDE SEQUENCE</scope>
    <source>
        <strain evidence="2">DSM 13988</strain>
    </source>
</reference>
<evidence type="ECO:0000256" key="1">
    <source>
        <dbReference type="SAM" id="Phobius"/>
    </source>
</evidence>
<feature type="transmembrane region" description="Helical" evidence="1">
    <location>
        <begin position="745"/>
        <end position="767"/>
    </location>
</feature>
<protein>
    <recommendedName>
        <fullName evidence="4">FtsX-like permease family protein</fullName>
    </recommendedName>
</protein>
<keyword evidence="3" id="KW-1185">Reference proteome</keyword>
<organism evidence="2 3">
    <name type="scientific">Falsarthrobacter nasiphocae</name>
    <dbReference type="NCBI Taxonomy" id="189863"/>
    <lineage>
        <taxon>Bacteria</taxon>
        <taxon>Bacillati</taxon>
        <taxon>Actinomycetota</taxon>
        <taxon>Actinomycetes</taxon>
        <taxon>Micrococcales</taxon>
        <taxon>Micrococcaceae</taxon>
        <taxon>Falsarthrobacter</taxon>
    </lineage>
</organism>
<feature type="transmembrane region" description="Helical" evidence="1">
    <location>
        <begin position="490"/>
        <end position="516"/>
    </location>
</feature>
<feature type="transmembrane region" description="Helical" evidence="1">
    <location>
        <begin position="330"/>
        <end position="353"/>
    </location>
</feature>
<evidence type="ECO:0000313" key="2">
    <source>
        <dbReference type="EMBL" id="MDR6891558.1"/>
    </source>
</evidence>
<name>A0AAE3YCW1_9MICC</name>
<feature type="transmembrane region" description="Helical" evidence="1">
    <location>
        <begin position="373"/>
        <end position="392"/>
    </location>
</feature>
<feature type="transmembrane region" description="Helical" evidence="1">
    <location>
        <begin position="447"/>
        <end position="469"/>
    </location>
</feature>
<comment type="caution">
    <text evidence="2">The sequence shown here is derived from an EMBL/GenBank/DDBJ whole genome shotgun (WGS) entry which is preliminary data.</text>
</comment>
<dbReference type="AlphaFoldDB" id="A0AAE3YCW1"/>
<evidence type="ECO:0008006" key="4">
    <source>
        <dbReference type="Google" id="ProtNLM"/>
    </source>
</evidence>
<keyword evidence="1" id="KW-0472">Membrane</keyword>
<feature type="transmembrane region" description="Helical" evidence="1">
    <location>
        <begin position="33"/>
        <end position="55"/>
    </location>
</feature>
<gene>
    <name evidence="2" type="ORF">J2S35_000498</name>
</gene>
<evidence type="ECO:0000313" key="3">
    <source>
        <dbReference type="Proteomes" id="UP001247307"/>
    </source>
</evidence>
<dbReference type="EMBL" id="JAVDUI010000001">
    <property type="protein sequence ID" value="MDR6891558.1"/>
    <property type="molecule type" value="Genomic_DNA"/>
</dbReference>
<feature type="transmembrane region" description="Helical" evidence="1">
    <location>
        <begin position="837"/>
        <end position="855"/>
    </location>
</feature>
<proteinExistence type="predicted"/>
<feature type="transmembrane region" description="Helical" evidence="1">
    <location>
        <begin position="418"/>
        <end position="435"/>
    </location>
</feature>
<dbReference type="RefSeq" id="WP_309849481.1">
    <property type="nucleotide sequence ID" value="NZ_JAVDUI010000001.1"/>
</dbReference>
<keyword evidence="1" id="KW-1133">Transmembrane helix</keyword>
<keyword evidence="1" id="KW-0812">Transmembrane</keyword>